<accession>A0A7M3T2A2</accession>
<feature type="transmembrane region" description="Helical" evidence="1">
    <location>
        <begin position="12"/>
        <end position="32"/>
    </location>
</feature>
<keyword evidence="1" id="KW-0812">Transmembrane</keyword>
<dbReference type="GeneID" id="59444137"/>
<keyword evidence="1" id="KW-0472">Membrane</keyword>
<keyword evidence="2" id="KW-0496">Mitochondrion</keyword>
<organism evidence="2">
    <name type="scientific">Pseudodendrothrips mori</name>
    <dbReference type="NCBI Taxonomy" id="1291231"/>
    <lineage>
        <taxon>Eukaryota</taxon>
        <taxon>Metazoa</taxon>
        <taxon>Ecdysozoa</taxon>
        <taxon>Arthropoda</taxon>
        <taxon>Hexapoda</taxon>
        <taxon>Insecta</taxon>
        <taxon>Pterygota</taxon>
        <taxon>Neoptera</taxon>
        <taxon>Paraneoptera</taxon>
        <taxon>Thysanoptera</taxon>
        <taxon>Terebrantia</taxon>
        <taxon>Thripoidea</taxon>
        <taxon>Thripidae</taxon>
        <taxon>Pseudodendrothrips</taxon>
    </lineage>
</organism>
<dbReference type="CTD" id="4509"/>
<reference evidence="2" key="1">
    <citation type="submission" date="2019-07" db="EMBL/GenBank/DDBJ databases">
        <title>The complete mitochondrial genome of the mulberry thrips, pseudodendrothrips mori (Niwa, 1908) (Thysanoptera;Thripidae).</title>
        <authorList>
            <person name="Seo B.Y."/>
            <person name="Lee G.-S."/>
            <person name="Park J."/>
            <person name="Xi H."/>
            <person name="Park J."/>
        </authorList>
    </citation>
    <scope>NUCLEOTIDE SEQUENCE</scope>
</reference>
<dbReference type="AlphaFoldDB" id="A0A7M3T2A2"/>
<dbReference type="EMBL" id="MN167468">
    <property type="protein sequence ID" value="QFO91096.1"/>
    <property type="molecule type" value="Genomic_DNA"/>
</dbReference>
<name>A0A7M3T2A2_9NEOP</name>
<proteinExistence type="predicted"/>
<evidence type="ECO:0000256" key="1">
    <source>
        <dbReference type="SAM" id="Phobius"/>
    </source>
</evidence>
<protein>
    <submittedName>
        <fullName evidence="2">ATP synthase F0 subunit 8</fullName>
    </submittedName>
</protein>
<evidence type="ECO:0000313" key="2">
    <source>
        <dbReference type="EMBL" id="QFO91096.1"/>
    </source>
</evidence>
<dbReference type="RefSeq" id="YP_009927488.1">
    <property type="nucleotide sequence ID" value="NC_050743.1"/>
</dbReference>
<gene>
    <name evidence="2" type="primary">ATP8</name>
</gene>
<sequence>MYQILPSNIFMPMMILGISYLGFLTLSNSFFLKNFSQGNFVKKSGLKEIVKKSILSLFVS</sequence>
<geneLocation type="mitochondrion" evidence="2"/>
<keyword evidence="1" id="KW-1133">Transmembrane helix</keyword>